<dbReference type="STRING" id="1917485.BOO69_09680"/>
<evidence type="ECO:0000313" key="1">
    <source>
        <dbReference type="EMBL" id="APE43654.1"/>
    </source>
</evidence>
<accession>A0A1J0WHQ0</accession>
<dbReference type="Pfam" id="PF23840">
    <property type="entry name" value="Phage_tail_terminator"/>
    <property type="match status" value="1"/>
</dbReference>
<dbReference type="Proteomes" id="UP000181897">
    <property type="component" value="Chromosome"/>
</dbReference>
<organism evidence="1 2">
    <name type="scientific">Sulfitobacter alexandrii</name>
    <dbReference type="NCBI Taxonomy" id="1917485"/>
    <lineage>
        <taxon>Bacteria</taxon>
        <taxon>Pseudomonadati</taxon>
        <taxon>Pseudomonadota</taxon>
        <taxon>Alphaproteobacteria</taxon>
        <taxon>Rhodobacterales</taxon>
        <taxon>Roseobacteraceae</taxon>
        <taxon>Sulfitobacter</taxon>
    </lineage>
</organism>
<dbReference type="InterPro" id="IPR056912">
    <property type="entry name" value="Phage_JBD30_tail_term-like"/>
</dbReference>
<evidence type="ECO:0000313" key="2">
    <source>
        <dbReference type="Proteomes" id="UP000181897"/>
    </source>
</evidence>
<evidence type="ECO:0008006" key="3">
    <source>
        <dbReference type="Google" id="ProtNLM"/>
    </source>
</evidence>
<dbReference type="OrthoDB" id="7778796at2"/>
<name>A0A1J0WHQ0_9RHOB</name>
<dbReference type="RefSeq" id="WP_071971988.1">
    <property type="nucleotide sequence ID" value="NZ_CP018076.1"/>
</dbReference>
<gene>
    <name evidence="1" type="ORF">BOO69_09680</name>
</gene>
<reference evidence="1 2" key="1">
    <citation type="submission" date="2016-11" db="EMBL/GenBank/DDBJ databases">
        <title>Complete genome sequence of Sulfitobacter sp. AM1-D1, a toxic bacteria associated with marine dinoflagellate Alexandrium minutum in East China Sea.</title>
        <authorList>
            <person name="Yang Q."/>
            <person name="Zhang X."/>
            <person name="Tian X."/>
        </authorList>
    </citation>
    <scope>NUCLEOTIDE SEQUENCE [LARGE SCALE GENOMIC DNA]</scope>
    <source>
        <strain evidence="1 2">AM1-D1</strain>
    </source>
</reference>
<protein>
    <recommendedName>
        <fullName evidence="3">DUF3168 domain-containing protein</fullName>
    </recommendedName>
</protein>
<dbReference type="AlphaFoldDB" id="A0A1J0WHQ0"/>
<dbReference type="KEGG" id="suam:BOO69_09680"/>
<keyword evidence="2" id="KW-1185">Reference proteome</keyword>
<sequence>MSLRPGILDIASVAAAIRTALPDLRAVGTAASFGALSAETVAWPSAYVIPLAESPGANRYQTEYLLSQRVLARFGVVWAVRDIGDRMGTVANGAIRAVRTAGIIAVCQHRPEDAETACEPVSGRLVSGIDRNGQLFWQDDFAVALNRHIPIS</sequence>
<dbReference type="EMBL" id="CP018076">
    <property type="protein sequence ID" value="APE43654.1"/>
    <property type="molecule type" value="Genomic_DNA"/>
</dbReference>
<proteinExistence type="predicted"/>